<dbReference type="InterPro" id="IPR050238">
    <property type="entry name" value="DNA_Rep/Repair_Clamp_Loader"/>
</dbReference>
<evidence type="ECO:0000256" key="7">
    <source>
        <dbReference type="SAM" id="Coils"/>
    </source>
</evidence>
<dbReference type="GO" id="GO:0046872">
    <property type="term" value="F:metal ion binding"/>
    <property type="evidence" value="ECO:0007669"/>
    <property type="project" value="UniProtKB-KW"/>
</dbReference>
<dbReference type="Proteomes" id="UP001420932">
    <property type="component" value="Unassembled WGS sequence"/>
</dbReference>
<organism evidence="10 11">
    <name type="scientific">Stephania yunnanensis</name>
    <dbReference type="NCBI Taxonomy" id="152371"/>
    <lineage>
        <taxon>Eukaryota</taxon>
        <taxon>Viridiplantae</taxon>
        <taxon>Streptophyta</taxon>
        <taxon>Embryophyta</taxon>
        <taxon>Tracheophyta</taxon>
        <taxon>Spermatophyta</taxon>
        <taxon>Magnoliopsida</taxon>
        <taxon>Ranunculales</taxon>
        <taxon>Menispermaceae</taxon>
        <taxon>Menispermoideae</taxon>
        <taxon>Cissampelideae</taxon>
        <taxon>Stephania</taxon>
    </lineage>
</organism>
<feature type="compositionally biased region" description="Low complexity" evidence="8">
    <location>
        <begin position="810"/>
        <end position="831"/>
    </location>
</feature>
<dbReference type="GO" id="GO:0005524">
    <property type="term" value="F:ATP binding"/>
    <property type="evidence" value="ECO:0007669"/>
    <property type="project" value="UniProtKB-KW"/>
</dbReference>
<keyword evidence="3" id="KW-0547">Nucleotide-binding</keyword>
<name>A0AAP0L1Q9_9MAGN</name>
<feature type="compositionally biased region" description="Polar residues" evidence="8">
    <location>
        <begin position="1173"/>
        <end position="1189"/>
    </location>
</feature>
<feature type="domain" description="AAA+ ATPase" evidence="9">
    <location>
        <begin position="471"/>
        <end position="621"/>
    </location>
</feature>
<evidence type="ECO:0000256" key="6">
    <source>
        <dbReference type="ARBA" id="ARBA00023054"/>
    </source>
</evidence>
<dbReference type="InterPro" id="IPR022754">
    <property type="entry name" value="DNA_pol_III_gamma-3"/>
</dbReference>
<keyword evidence="11" id="KW-1185">Reference proteome</keyword>
<dbReference type="GO" id="GO:0003689">
    <property type="term" value="F:DNA clamp loader activity"/>
    <property type="evidence" value="ECO:0007669"/>
    <property type="project" value="TreeGrafter"/>
</dbReference>
<protein>
    <recommendedName>
        <fullName evidence="9">AAA+ ATPase domain-containing protein</fullName>
    </recommendedName>
</protein>
<keyword evidence="2" id="KW-0479">Metal-binding</keyword>
<accession>A0AAP0L1Q9</accession>
<feature type="region of interest" description="Disordered" evidence="8">
    <location>
        <begin position="805"/>
        <end position="834"/>
    </location>
</feature>
<dbReference type="SUPFAM" id="SSF48019">
    <property type="entry name" value="post-AAA+ oligomerization domain-like"/>
    <property type="match status" value="1"/>
</dbReference>
<dbReference type="InterPro" id="IPR045085">
    <property type="entry name" value="HLD_clamp_pol_III_gamma_tau"/>
</dbReference>
<evidence type="ECO:0000256" key="5">
    <source>
        <dbReference type="ARBA" id="ARBA00022840"/>
    </source>
</evidence>
<feature type="coiled-coil region" evidence="7">
    <location>
        <begin position="760"/>
        <end position="790"/>
    </location>
</feature>
<dbReference type="GO" id="GO:0003677">
    <property type="term" value="F:DNA binding"/>
    <property type="evidence" value="ECO:0007669"/>
    <property type="project" value="InterPro"/>
</dbReference>
<feature type="compositionally biased region" description="Basic and acidic residues" evidence="8">
    <location>
        <begin position="1220"/>
        <end position="1241"/>
    </location>
</feature>
<feature type="compositionally biased region" description="Basic and acidic residues" evidence="8">
    <location>
        <begin position="1139"/>
        <end position="1150"/>
    </location>
</feature>
<evidence type="ECO:0000256" key="8">
    <source>
        <dbReference type="SAM" id="MobiDB-lite"/>
    </source>
</evidence>
<dbReference type="CDD" id="cd00009">
    <property type="entry name" value="AAA"/>
    <property type="match status" value="1"/>
</dbReference>
<evidence type="ECO:0000313" key="11">
    <source>
        <dbReference type="Proteomes" id="UP001420932"/>
    </source>
</evidence>
<dbReference type="PANTHER" id="PTHR11669">
    <property type="entry name" value="REPLICATION FACTOR C / DNA POLYMERASE III GAMMA-TAU SUBUNIT"/>
    <property type="match status" value="1"/>
</dbReference>
<dbReference type="NCBIfam" id="TIGR02397">
    <property type="entry name" value="dnaX_nterm"/>
    <property type="match status" value="1"/>
</dbReference>
<dbReference type="GO" id="GO:0006281">
    <property type="term" value="P:DNA repair"/>
    <property type="evidence" value="ECO:0007669"/>
    <property type="project" value="TreeGrafter"/>
</dbReference>
<dbReference type="Pfam" id="PF23007">
    <property type="entry name" value="DnaA_N-like_STI"/>
    <property type="match status" value="1"/>
</dbReference>
<dbReference type="InterPro" id="IPR003593">
    <property type="entry name" value="AAA+_ATPase"/>
</dbReference>
<proteinExistence type="inferred from homology"/>
<dbReference type="InterPro" id="IPR012763">
    <property type="entry name" value="DNA_pol_III_sug/sutau_N"/>
</dbReference>
<dbReference type="Pfam" id="PF22608">
    <property type="entry name" value="DNAX_ATPase_lid"/>
    <property type="match status" value="1"/>
</dbReference>
<gene>
    <name evidence="10" type="ORF">Syun_002829</name>
</gene>
<feature type="region of interest" description="Disordered" evidence="8">
    <location>
        <begin position="98"/>
        <end position="137"/>
    </location>
</feature>
<evidence type="ECO:0000313" key="10">
    <source>
        <dbReference type="EMBL" id="KAK9161927.1"/>
    </source>
</evidence>
<dbReference type="Pfam" id="PF13177">
    <property type="entry name" value="DNA_pol3_delta2"/>
    <property type="match status" value="1"/>
</dbReference>
<dbReference type="Gene3D" id="3.40.50.300">
    <property type="entry name" value="P-loop containing nucleotide triphosphate hydrolases"/>
    <property type="match status" value="1"/>
</dbReference>
<evidence type="ECO:0000259" key="9">
    <source>
        <dbReference type="SMART" id="SM00382"/>
    </source>
</evidence>
<dbReference type="Gene3D" id="1.10.8.60">
    <property type="match status" value="1"/>
</dbReference>
<evidence type="ECO:0000256" key="4">
    <source>
        <dbReference type="ARBA" id="ARBA00022833"/>
    </source>
</evidence>
<keyword evidence="5" id="KW-0067">ATP-binding</keyword>
<comment type="similarity">
    <text evidence="1">Belongs to the DnaX/STICHEL family.</text>
</comment>
<keyword evidence="6 7" id="KW-0175">Coiled coil</keyword>
<dbReference type="SUPFAM" id="SSF52540">
    <property type="entry name" value="P-loop containing nucleoside triphosphate hydrolases"/>
    <property type="match status" value="1"/>
</dbReference>
<reference evidence="10 11" key="1">
    <citation type="submission" date="2024-01" db="EMBL/GenBank/DDBJ databases">
        <title>Genome assemblies of Stephania.</title>
        <authorList>
            <person name="Yang L."/>
        </authorList>
    </citation>
    <scope>NUCLEOTIDE SEQUENCE [LARGE SCALE GENOMIC DNA]</scope>
    <source>
        <strain evidence="10">YNDBR</strain>
        <tissue evidence="10">Leaf</tissue>
    </source>
</reference>
<dbReference type="SMART" id="SM00382">
    <property type="entry name" value="AAA"/>
    <property type="match status" value="1"/>
</dbReference>
<keyword evidence="4" id="KW-0862">Zinc</keyword>
<dbReference type="EMBL" id="JBBNAF010000002">
    <property type="protein sequence ID" value="KAK9161927.1"/>
    <property type="molecule type" value="Genomic_DNA"/>
</dbReference>
<feature type="compositionally biased region" description="Polar residues" evidence="8">
    <location>
        <begin position="118"/>
        <end position="128"/>
    </location>
</feature>
<dbReference type="GO" id="GO:0003887">
    <property type="term" value="F:DNA-directed DNA polymerase activity"/>
    <property type="evidence" value="ECO:0007669"/>
    <property type="project" value="InterPro"/>
</dbReference>
<dbReference type="CDD" id="cd18137">
    <property type="entry name" value="HLD_clamp_pol_III_gamma_tau"/>
    <property type="match status" value="1"/>
</dbReference>
<comment type="caution">
    <text evidence="10">The sequence shown here is derived from an EMBL/GenBank/DDBJ whole genome shotgun (WGS) entry which is preliminary data.</text>
</comment>
<dbReference type="Pfam" id="PF12169">
    <property type="entry name" value="DNA_pol3_gamma3"/>
    <property type="match status" value="1"/>
</dbReference>
<evidence type="ECO:0000256" key="2">
    <source>
        <dbReference type="ARBA" id="ARBA00022723"/>
    </source>
</evidence>
<dbReference type="Gene3D" id="1.20.272.10">
    <property type="match status" value="1"/>
</dbReference>
<feature type="region of interest" description="Disordered" evidence="8">
    <location>
        <begin position="1113"/>
        <end position="1241"/>
    </location>
</feature>
<dbReference type="GO" id="GO:0009360">
    <property type="term" value="C:DNA polymerase III complex"/>
    <property type="evidence" value="ECO:0007669"/>
    <property type="project" value="InterPro"/>
</dbReference>
<dbReference type="PANTHER" id="PTHR11669:SF63">
    <property type="entry name" value="PROTEIN STICHEL"/>
    <property type="match status" value="1"/>
</dbReference>
<dbReference type="GO" id="GO:0005663">
    <property type="term" value="C:DNA replication factor C complex"/>
    <property type="evidence" value="ECO:0007669"/>
    <property type="project" value="TreeGrafter"/>
</dbReference>
<dbReference type="GO" id="GO:0006261">
    <property type="term" value="P:DNA-templated DNA replication"/>
    <property type="evidence" value="ECO:0007669"/>
    <property type="project" value="TreeGrafter"/>
</dbReference>
<dbReference type="FunFam" id="3.40.50.300:FF:000014">
    <property type="entry name" value="DNA polymerase III subunit gamma/tau"/>
    <property type="match status" value="1"/>
</dbReference>
<dbReference type="FunFam" id="1.10.8.60:FF:000013">
    <property type="entry name" value="DNA polymerase III subunit gamma/tau"/>
    <property type="match status" value="1"/>
</dbReference>
<dbReference type="InterPro" id="IPR054506">
    <property type="entry name" value="DnaA_N-like_STI"/>
</dbReference>
<feature type="compositionally biased region" description="Basic and acidic residues" evidence="8">
    <location>
        <begin position="105"/>
        <end position="114"/>
    </location>
</feature>
<sequence>MSDLRDQSSDLHWKKELTALRKAARFLRDPETSSSWRSPLSSRSVATASNLYNVHGTNRHSIGAPHSGRYPELDSCLPVKPANKQKQVFLYNWRQRSNKSSDSGAKLDEEKYLKESSVPGSPGNSSTDAHGEGSKSDSFLEEHVATFRVKEAILETPLQRTVKKLKKNCAVPRQRVVRKSINTNSLNVPAFSVGVPITSVEQSDDTEYCNSEDFRNSAHEFLRKNGVVSRSASPMLPQSANWSHSSILLKSNQREDSSLSCTPASTSSYYRYGNHNPSIVSWDGTTTSFDGDEGENFNLHKSQGCGISCYRSKRVAKDRGCGGCYSPSLSNTLKKGSSILCGSQTLYRRRRASRSNKKLLSSSAQGLPLLTNRCDAGQDSSLDSVQSDDELSTNFGELDLEALSRLDGQRWSFGCRSQEGLEIVPITGVNQRTPDHVGSLSQKYRPRFFEEIIGQSIVVQSLVNAVSRGRIAPVYLFQGPRGTGKTTTARILAAALNCMAIEETKPCGSCRDCVDLVYGRSMDLREVEATSKKGMERVRYLLKGLSVAPPANFSRYKVFIIDECHLLPSKTWSVFLKFLEEPPANLVFIFITTDLDNLPHVVLSRCQKYIFNKIKETDIVTRLKKLCANENLDVESHALDLIALNADGSLRDAETMLDQLSLLGKKITASLVNELVSLPHYNSVCLPLVGVVSDEKLLDLLELAMSSDTAETVKRARELMDSGVDPMALMSQLAGLIMDIIAGTYQLADTKGSSSFFGGRSLTEAELQRLKQALKLLLEAEKQLRTSSERSTWFTAALLQLGSVHSSDPTNTSSSRKQNSKSSGDNPSGSSLDYTLKKQPHSQYMLRDSITSLSSMATAVGHSGSSGTPCEENRIGSKVIRCLRPDKLDHIWERCIDRCHSKTLKQLLHVHGKLLSISEIDGVLIALIAFENDEIKSRAERFLSSITNSMETVMRRNVEVRIRLMPEASTVRIKPVESPEYSFLKNMEITQIIDKEAKGDNNNNFKSGAVDPQLQLLQSAAESFNCSEAKLPRGTTDQADSTVLQNGRHQITVESPIIMEEKVHGSYNKTERKQEIPLKRIQNIIDEQRLETAWLQAAEKGTPESLNKLKAERSQILPQDDIPCPDQVVSMPPESSSQKWDDELNREIKALKISSSKVNQKDPSGQGLDRYQMSPSLLHSRGYPTNVSKENLGYESATSGGGKAGGSYPITPPQQPAIDRTSREGDQNRGETEKMRRDEKQ</sequence>
<dbReference type="InterPro" id="IPR027417">
    <property type="entry name" value="P-loop_NTPase"/>
</dbReference>
<feature type="compositionally biased region" description="Polar residues" evidence="8">
    <location>
        <begin position="1153"/>
        <end position="1163"/>
    </location>
</feature>
<dbReference type="AlphaFoldDB" id="A0AAP0L1Q9"/>
<evidence type="ECO:0000256" key="3">
    <source>
        <dbReference type="ARBA" id="ARBA00022741"/>
    </source>
</evidence>
<dbReference type="InterPro" id="IPR008921">
    <property type="entry name" value="DNA_pol3_clamp-load_cplx_C"/>
</dbReference>
<evidence type="ECO:0000256" key="1">
    <source>
        <dbReference type="ARBA" id="ARBA00006360"/>
    </source>
</evidence>